<gene>
    <name evidence="6" type="ORF">ED28_15895</name>
</gene>
<evidence type="ECO:0000256" key="1">
    <source>
        <dbReference type="ARBA" id="ARBA00004561"/>
    </source>
</evidence>
<evidence type="ECO:0000259" key="5">
    <source>
        <dbReference type="Pfam" id="PF00419"/>
    </source>
</evidence>
<protein>
    <recommendedName>
        <fullName evidence="5">Fimbrial-type adhesion domain-containing protein</fullName>
    </recommendedName>
</protein>
<keyword evidence="4" id="KW-0281">Fimbrium</keyword>
<dbReference type="SUPFAM" id="SSF49401">
    <property type="entry name" value="Bacterial adhesins"/>
    <property type="match status" value="1"/>
</dbReference>
<dbReference type="Proteomes" id="UP000288794">
    <property type="component" value="Unassembled WGS sequence"/>
</dbReference>
<reference evidence="6 7" key="1">
    <citation type="submission" date="2014-04" db="EMBL/GenBank/DDBJ databases">
        <title>Draft genome sequence of Pantoea beijingensis strain LMG 27579, an emerging pathogen to Pleurotus eryngii with potential industrial application.</title>
        <authorList>
            <person name="Xu F."/>
            <person name="Liu Y."/>
            <person name="Wang S."/>
            <person name="Yin Y."/>
            <person name="Ma Y."/>
            <person name="Zhao S."/>
            <person name="Rong C."/>
        </authorList>
    </citation>
    <scope>NUCLEOTIDE SEQUENCE [LARGE SCALE GENOMIC DNA]</scope>
    <source>
        <strain evidence="6 7">LMG 27579</strain>
    </source>
</reference>
<dbReference type="InterPro" id="IPR000259">
    <property type="entry name" value="Adhesion_dom_fimbrial"/>
</dbReference>
<dbReference type="InterPro" id="IPR008966">
    <property type="entry name" value="Adhesion_dom_sf"/>
</dbReference>
<evidence type="ECO:0000313" key="6">
    <source>
        <dbReference type="EMBL" id="RWR00932.1"/>
    </source>
</evidence>
<dbReference type="PANTHER" id="PTHR33420:SF12">
    <property type="entry name" value="FIMBRIN-LIKE PROTEIN FIMI-RELATED"/>
    <property type="match status" value="1"/>
</dbReference>
<organism evidence="6 7">
    <name type="scientific">[Pantoea] beijingensis</name>
    <dbReference type="NCBI Taxonomy" id="1324864"/>
    <lineage>
        <taxon>Bacteria</taxon>
        <taxon>Pseudomonadati</taxon>
        <taxon>Pseudomonadota</taxon>
        <taxon>Gammaproteobacteria</taxon>
        <taxon>Enterobacterales</taxon>
        <taxon>Erwiniaceae</taxon>
        <taxon>Erwinia</taxon>
    </lineage>
</organism>
<dbReference type="Gene3D" id="2.60.40.1090">
    <property type="entry name" value="Fimbrial-type adhesion domain"/>
    <property type="match status" value="1"/>
</dbReference>
<accession>A0A443I9Y9</accession>
<name>A0A443I9Y9_9GAMM</name>
<comment type="caution">
    <text evidence="6">The sequence shown here is derived from an EMBL/GenBank/DDBJ whole genome shotgun (WGS) entry which is preliminary data.</text>
</comment>
<dbReference type="GO" id="GO:0043709">
    <property type="term" value="P:cell adhesion involved in single-species biofilm formation"/>
    <property type="evidence" value="ECO:0007669"/>
    <property type="project" value="TreeGrafter"/>
</dbReference>
<feature type="domain" description="Fimbrial-type adhesion" evidence="5">
    <location>
        <begin position="213"/>
        <end position="380"/>
    </location>
</feature>
<dbReference type="InterPro" id="IPR036937">
    <property type="entry name" value="Adhesion_dom_fimbrial_sf"/>
</dbReference>
<keyword evidence="7" id="KW-1185">Reference proteome</keyword>
<evidence type="ECO:0000256" key="3">
    <source>
        <dbReference type="ARBA" id="ARBA00022729"/>
    </source>
</evidence>
<dbReference type="InterPro" id="IPR050263">
    <property type="entry name" value="Bact_Fimbrial_Adh_Pro"/>
</dbReference>
<proteinExistence type="inferred from homology"/>
<dbReference type="PANTHER" id="PTHR33420">
    <property type="entry name" value="FIMBRIAL SUBUNIT ELFA-RELATED"/>
    <property type="match status" value="1"/>
</dbReference>
<dbReference type="EMBL" id="JMEE01000044">
    <property type="protein sequence ID" value="RWR00932.1"/>
    <property type="molecule type" value="Genomic_DNA"/>
</dbReference>
<evidence type="ECO:0000256" key="4">
    <source>
        <dbReference type="ARBA" id="ARBA00023263"/>
    </source>
</evidence>
<evidence type="ECO:0000256" key="2">
    <source>
        <dbReference type="ARBA" id="ARBA00006671"/>
    </source>
</evidence>
<dbReference type="GO" id="GO:0009289">
    <property type="term" value="C:pilus"/>
    <property type="evidence" value="ECO:0007669"/>
    <property type="project" value="UniProtKB-SubCell"/>
</dbReference>
<sequence>MRWGFLLNRILILIVLMTSGLFINTGYASCTVNVISNITPMPLQAANITVGADAPLGTQLMWLTYNMNLTQGGKSWNTVTCTDPRPVMVNYSLSKLPMPLASWSPSGAANGKVYQTNVPGIGVWIHQGVQGASAVPISKLATSEYNTAPGSGCATGKCTVMGNYRRWDVVLIKTGPVSPGTVLGSSLPCVQVNYTNDVNTAQNMISNTCMTGSVNIVSNTCKTPDVNVNLGKYQVQEFNGKGSTTPWVDTSIKLTDCPAFHGYNGYGNWYLDAAGTNGPGRPTQNSLELQFSPVTKVLDSIQGIIALNERPGSASGVGIQLAYGTPSSATPVNLGQSKKYVQAIGSQGDVTLPLVSRYIQTESNVTPGSADGMMKFIINYY</sequence>
<dbReference type="Gene3D" id="2.60.40.3310">
    <property type="match status" value="1"/>
</dbReference>
<comment type="subcellular location">
    <subcellularLocation>
        <location evidence="1">Fimbrium</location>
    </subcellularLocation>
</comment>
<keyword evidence="3" id="KW-0732">Signal</keyword>
<dbReference type="AlphaFoldDB" id="A0A443I9Y9"/>
<comment type="similarity">
    <text evidence="2">Belongs to the fimbrial protein family.</text>
</comment>
<dbReference type="Pfam" id="PF00419">
    <property type="entry name" value="Fimbrial"/>
    <property type="match status" value="1"/>
</dbReference>
<evidence type="ECO:0000313" key="7">
    <source>
        <dbReference type="Proteomes" id="UP000288794"/>
    </source>
</evidence>